<reference evidence="1 2" key="1">
    <citation type="submission" date="2018-10" db="EMBL/GenBank/DDBJ databases">
        <title>A high-quality apple genome assembly.</title>
        <authorList>
            <person name="Hu J."/>
        </authorList>
    </citation>
    <scope>NUCLEOTIDE SEQUENCE [LARGE SCALE GENOMIC DNA]</scope>
    <source>
        <strain evidence="2">cv. HFTH1</strain>
        <tissue evidence="1">Young leaf</tissue>
    </source>
</reference>
<dbReference type="AlphaFoldDB" id="A0A498JRG2"/>
<protein>
    <submittedName>
        <fullName evidence="1">Uncharacterized protein</fullName>
    </submittedName>
</protein>
<dbReference type="Proteomes" id="UP000290289">
    <property type="component" value="Chromosome 5"/>
</dbReference>
<proteinExistence type="predicted"/>
<organism evidence="1 2">
    <name type="scientific">Malus domestica</name>
    <name type="common">Apple</name>
    <name type="synonym">Pyrus malus</name>
    <dbReference type="NCBI Taxonomy" id="3750"/>
    <lineage>
        <taxon>Eukaryota</taxon>
        <taxon>Viridiplantae</taxon>
        <taxon>Streptophyta</taxon>
        <taxon>Embryophyta</taxon>
        <taxon>Tracheophyta</taxon>
        <taxon>Spermatophyta</taxon>
        <taxon>Magnoliopsida</taxon>
        <taxon>eudicotyledons</taxon>
        <taxon>Gunneridae</taxon>
        <taxon>Pentapetalae</taxon>
        <taxon>rosids</taxon>
        <taxon>fabids</taxon>
        <taxon>Rosales</taxon>
        <taxon>Rosaceae</taxon>
        <taxon>Amygdaloideae</taxon>
        <taxon>Maleae</taxon>
        <taxon>Malus</taxon>
    </lineage>
</organism>
<keyword evidence="2" id="KW-1185">Reference proteome</keyword>
<comment type="caution">
    <text evidence="1">The sequence shown here is derived from an EMBL/GenBank/DDBJ whole genome shotgun (WGS) entry which is preliminary data.</text>
</comment>
<evidence type="ECO:0000313" key="1">
    <source>
        <dbReference type="EMBL" id="RXH97765.1"/>
    </source>
</evidence>
<dbReference type="EMBL" id="RDQH01000331">
    <property type="protein sequence ID" value="RXH97765.1"/>
    <property type="molecule type" value="Genomic_DNA"/>
</dbReference>
<gene>
    <name evidence="1" type="ORF">DVH24_010090</name>
</gene>
<sequence>MFDRVQSLGLMSNYSGSRPDNFLHDPLTRHAKIEIKNVTSQARSTIVARYCPFWAYYSLTVFIFGNSQATSQWVTDLESALASFSLNFGVPTEPEASELPQGLVLGRDGNIHLRITPLGDVGCYKKS</sequence>
<accession>A0A498JRG2</accession>
<name>A0A498JRG2_MALDO</name>
<evidence type="ECO:0000313" key="2">
    <source>
        <dbReference type="Proteomes" id="UP000290289"/>
    </source>
</evidence>